<dbReference type="InterPro" id="IPR050087">
    <property type="entry name" value="AON_synthase_class-II"/>
</dbReference>
<evidence type="ECO:0000256" key="4">
    <source>
        <dbReference type="ARBA" id="ARBA00008392"/>
    </source>
</evidence>
<keyword evidence="7" id="KW-0663">Pyridoxal phosphate</keyword>
<dbReference type="InterPro" id="IPR004839">
    <property type="entry name" value="Aminotransferase_I/II_large"/>
</dbReference>
<comment type="similarity">
    <text evidence="4">Belongs to the class-II pyridoxal-phosphate-dependent aminotransferase family.</text>
</comment>
<keyword evidence="17" id="KW-1185">Reference proteome</keyword>
<name>A0A9P0H3R0_NEZVI</name>
<gene>
    <name evidence="16" type="ORF">NEZAVI_LOCUS3822</name>
</gene>
<evidence type="ECO:0000256" key="5">
    <source>
        <dbReference type="ARBA" id="ARBA00013220"/>
    </source>
</evidence>
<evidence type="ECO:0000313" key="17">
    <source>
        <dbReference type="Proteomes" id="UP001152798"/>
    </source>
</evidence>
<evidence type="ECO:0000256" key="1">
    <source>
        <dbReference type="ARBA" id="ARBA00001933"/>
    </source>
</evidence>
<organism evidence="16 17">
    <name type="scientific">Nezara viridula</name>
    <name type="common">Southern green stink bug</name>
    <name type="synonym">Cimex viridulus</name>
    <dbReference type="NCBI Taxonomy" id="85310"/>
    <lineage>
        <taxon>Eukaryota</taxon>
        <taxon>Metazoa</taxon>
        <taxon>Ecdysozoa</taxon>
        <taxon>Arthropoda</taxon>
        <taxon>Hexapoda</taxon>
        <taxon>Insecta</taxon>
        <taxon>Pterygota</taxon>
        <taxon>Neoptera</taxon>
        <taxon>Paraneoptera</taxon>
        <taxon>Hemiptera</taxon>
        <taxon>Heteroptera</taxon>
        <taxon>Panheteroptera</taxon>
        <taxon>Pentatomomorpha</taxon>
        <taxon>Pentatomoidea</taxon>
        <taxon>Pentatomidae</taxon>
        <taxon>Pentatominae</taxon>
        <taxon>Nezara</taxon>
    </lineage>
</organism>
<dbReference type="PANTHER" id="PTHR13693:SF2">
    <property type="entry name" value="SERINE PALMITOYLTRANSFERASE 1"/>
    <property type="match status" value="1"/>
</dbReference>
<dbReference type="GO" id="GO:0005783">
    <property type="term" value="C:endoplasmic reticulum"/>
    <property type="evidence" value="ECO:0007669"/>
    <property type="project" value="TreeGrafter"/>
</dbReference>
<dbReference type="GO" id="GO:0016020">
    <property type="term" value="C:membrane"/>
    <property type="evidence" value="ECO:0007669"/>
    <property type="project" value="GOC"/>
</dbReference>
<dbReference type="Gene3D" id="3.40.640.10">
    <property type="entry name" value="Type I PLP-dependent aspartate aminotransferase-like (Major domain)"/>
    <property type="match status" value="1"/>
</dbReference>
<evidence type="ECO:0000256" key="14">
    <source>
        <dbReference type="SAM" id="Phobius"/>
    </source>
</evidence>
<keyword evidence="14" id="KW-0472">Membrane</keyword>
<dbReference type="AlphaFoldDB" id="A0A9P0H3R0"/>
<dbReference type="GO" id="GO:0030170">
    <property type="term" value="F:pyridoxal phosphate binding"/>
    <property type="evidence" value="ECO:0007669"/>
    <property type="project" value="InterPro"/>
</dbReference>
<evidence type="ECO:0000256" key="13">
    <source>
        <dbReference type="ARBA" id="ARBA00042649"/>
    </source>
</evidence>
<dbReference type="InterPro" id="IPR015424">
    <property type="entry name" value="PyrdxlP-dep_Trfase"/>
</dbReference>
<evidence type="ECO:0000256" key="6">
    <source>
        <dbReference type="ARBA" id="ARBA00022679"/>
    </source>
</evidence>
<dbReference type="PANTHER" id="PTHR13693">
    <property type="entry name" value="CLASS II AMINOTRANSFERASE/8-AMINO-7-OXONONANOATE SYNTHASE"/>
    <property type="match status" value="1"/>
</dbReference>
<dbReference type="SUPFAM" id="SSF53383">
    <property type="entry name" value="PLP-dependent transferases"/>
    <property type="match status" value="1"/>
</dbReference>
<reference evidence="16" key="1">
    <citation type="submission" date="2022-01" db="EMBL/GenBank/DDBJ databases">
        <authorList>
            <person name="King R."/>
        </authorList>
    </citation>
    <scope>NUCLEOTIDE SEQUENCE</scope>
</reference>
<dbReference type="EMBL" id="OV725078">
    <property type="protein sequence ID" value="CAH1393105.1"/>
    <property type="molecule type" value="Genomic_DNA"/>
</dbReference>
<sequence>MTAMSFVFIPFTFIFNDVASIYVYLQIMLALLILWIIFKKKDPNGKCKLTQEEEAELISKWQPFPLVKPAPKSHRGYDKRVTEGKIGKYINVNGINCLNLSSHDFLGLNEEKIIESSAIESIRKYGIGSCGPRGFFGTVDVHLELEERLAKFMDLEEAVVYAYGFSTISSAIPAYAKRGDVIFVDEEVNFAIQKGLDASRSEIKYFKHNDMKDLEELLLKQAQLDSKNTKKAARTRRFLVIEGIYMKTGRLCNLPELVSLSKKYKLRIFVDESISFGTLGKNGKGVTEHFNIPVTDVDLIMTSLEMAAASVGGFCVGSSFIVEHQRLSGLGYCFSASLPPLLTTAAIKALDILENRHELIDELQNVCCTFHQYLLKSDIIMNCFTLIGDDISPIKHLRLRNNGNNVQDLGSIISKCEHMNLAITDTAYLDIEKKTPIPSIKLAINRLLTNDDLIRVINILEKAVC</sequence>
<evidence type="ECO:0000259" key="15">
    <source>
        <dbReference type="Pfam" id="PF00155"/>
    </source>
</evidence>
<dbReference type="OrthoDB" id="3168162at2759"/>
<evidence type="ECO:0000256" key="11">
    <source>
        <dbReference type="ARBA" id="ARBA00041066"/>
    </source>
</evidence>
<evidence type="ECO:0000256" key="8">
    <source>
        <dbReference type="ARBA" id="ARBA00022919"/>
    </source>
</evidence>
<feature type="domain" description="Aminotransferase class I/classII large" evidence="15">
    <location>
        <begin position="96"/>
        <end position="374"/>
    </location>
</feature>
<dbReference type="Proteomes" id="UP001152798">
    <property type="component" value="Chromosome 2"/>
</dbReference>
<comment type="cofactor">
    <cofactor evidence="1">
        <name>pyridoxal 5'-phosphate</name>
        <dbReference type="ChEBI" id="CHEBI:597326"/>
    </cofactor>
</comment>
<keyword evidence="8" id="KW-0746">Sphingolipid metabolism</keyword>
<dbReference type="GO" id="GO:0046512">
    <property type="term" value="P:sphingosine biosynthetic process"/>
    <property type="evidence" value="ECO:0007669"/>
    <property type="project" value="TreeGrafter"/>
</dbReference>
<accession>A0A9P0H3R0</accession>
<keyword evidence="9" id="KW-0443">Lipid metabolism</keyword>
<comment type="pathway">
    <text evidence="3">Sphingolipid metabolism.</text>
</comment>
<dbReference type="InterPro" id="IPR015421">
    <property type="entry name" value="PyrdxlP-dep_Trfase_major"/>
</dbReference>
<proteinExistence type="inferred from homology"/>
<keyword evidence="6" id="KW-0808">Transferase</keyword>
<evidence type="ECO:0000256" key="10">
    <source>
        <dbReference type="ARBA" id="ARBA00023315"/>
    </source>
</evidence>
<keyword evidence="14" id="KW-1133">Transmembrane helix</keyword>
<dbReference type="GO" id="GO:0004758">
    <property type="term" value="F:serine C-palmitoyltransferase activity"/>
    <property type="evidence" value="ECO:0007669"/>
    <property type="project" value="UniProtKB-EC"/>
</dbReference>
<keyword evidence="14" id="KW-0812">Transmembrane</keyword>
<comment type="pathway">
    <text evidence="2">Lipid metabolism; sphingolipid metabolism.</text>
</comment>
<keyword evidence="10" id="KW-0012">Acyltransferase</keyword>
<evidence type="ECO:0000256" key="12">
    <source>
        <dbReference type="ARBA" id="ARBA00041765"/>
    </source>
</evidence>
<evidence type="ECO:0000256" key="2">
    <source>
        <dbReference type="ARBA" id="ARBA00004760"/>
    </source>
</evidence>
<dbReference type="FunFam" id="3.40.640.10:FF:000049">
    <property type="entry name" value="serine palmitoyltransferase 1 isoform X1"/>
    <property type="match status" value="1"/>
</dbReference>
<evidence type="ECO:0000256" key="3">
    <source>
        <dbReference type="ARBA" id="ARBA00004991"/>
    </source>
</evidence>
<dbReference type="EC" id="2.3.1.50" evidence="5"/>
<feature type="transmembrane region" description="Helical" evidence="14">
    <location>
        <begin position="20"/>
        <end position="38"/>
    </location>
</feature>
<evidence type="ECO:0000256" key="9">
    <source>
        <dbReference type="ARBA" id="ARBA00023098"/>
    </source>
</evidence>
<dbReference type="Pfam" id="PF00155">
    <property type="entry name" value="Aminotran_1_2"/>
    <property type="match status" value="1"/>
</dbReference>
<evidence type="ECO:0000256" key="7">
    <source>
        <dbReference type="ARBA" id="ARBA00022898"/>
    </source>
</evidence>
<protein>
    <recommendedName>
        <fullName evidence="11">Serine palmitoyltransferase 1</fullName>
        <ecNumber evidence="5">2.3.1.50</ecNumber>
    </recommendedName>
    <alternativeName>
        <fullName evidence="12">Long chain base biosynthesis protein 1</fullName>
    </alternativeName>
    <alternativeName>
        <fullName evidence="13">Serine-palmitoyl-CoA transferase 1</fullName>
    </alternativeName>
</protein>
<dbReference type="GO" id="GO:0046513">
    <property type="term" value="P:ceramide biosynthetic process"/>
    <property type="evidence" value="ECO:0007669"/>
    <property type="project" value="TreeGrafter"/>
</dbReference>
<evidence type="ECO:0000313" key="16">
    <source>
        <dbReference type="EMBL" id="CAH1393105.1"/>
    </source>
</evidence>